<evidence type="ECO:0000313" key="8">
    <source>
        <dbReference type="EMBL" id="SFS04896.1"/>
    </source>
</evidence>
<dbReference type="AlphaFoldDB" id="A0A1I6LN23"/>
<evidence type="ECO:0000256" key="3">
    <source>
        <dbReference type="ARBA" id="ARBA00022692"/>
    </source>
</evidence>
<feature type="transmembrane region" description="Helical" evidence="6">
    <location>
        <begin position="174"/>
        <end position="198"/>
    </location>
</feature>
<keyword evidence="8" id="KW-0132">Cell division</keyword>
<dbReference type="EMBL" id="FOZG01000002">
    <property type="protein sequence ID" value="SFS04896.1"/>
    <property type="molecule type" value="Genomic_DNA"/>
</dbReference>
<keyword evidence="5 6" id="KW-0472">Membrane</keyword>
<dbReference type="GO" id="GO:0005886">
    <property type="term" value="C:plasma membrane"/>
    <property type="evidence" value="ECO:0007669"/>
    <property type="project" value="UniProtKB-SubCell"/>
</dbReference>
<evidence type="ECO:0000256" key="5">
    <source>
        <dbReference type="ARBA" id="ARBA00023136"/>
    </source>
</evidence>
<dbReference type="InterPro" id="IPR003838">
    <property type="entry name" value="ABC3_permease_C"/>
</dbReference>
<dbReference type="PANTHER" id="PTHR47755">
    <property type="entry name" value="CELL DIVISION PROTEIN FTSX"/>
    <property type="match status" value="1"/>
</dbReference>
<evidence type="ECO:0000313" key="9">
    <source>
        <dbReference type="Proteomes" id="UP000198824"/>
    </source>
</evidence>
<name>A0A1I6LN23_9SPHN</name>
<feature type="domain" description="ABC3 transporter permease C-terminal" evidence="7">
    <location>
        <begin position="177"/>
        <end position="288"/>
    </location>
</feature>
<dbReference type="InterPro" id="IPR004513">
    <property type="entry name" value="FtsX"/>
</dbReference>
<keyword evidence="9" id="KW-1185">Reference proteome</keyword>
<keyword evidence="2" id="KW-1003">Cell membrane</keyword>
<evidence type="ECO:0000256" key="4">
    <source>
        <dbReference type="ARBA" id="ARBA00022989"/>
    </source>
</evidence>
<proteinExistence type="predicted"/>
<feature type="transmembrane region" description="Helical" evidence="6">
    <location>
        <begin position="268"/>
        <end position="288"/>
    </location>
</feature>
<dbReference type="Proteomes" id="UP000198824">
    <property type="component" value="Unassembled WGS sequence"/>
</dbReference>
<dbReference type="PANTHER" id="PTHR47755:SF1">
    <property type="entry name" value="CELL DIVISION PROTEIN FTSX"/>
    <property type="match status" value="1"/>
</dbReference>
<feature type="transmembrane region" description="Helical" evidence="6">
    <location>
        <begin position="230"/>
        <end position="248"/>
    </location>
</feature>
<keyword evidence="8" id="KW-0131">Cell cycle</keyword>
<dbReference type="STRING" id="1166337.SAMN05192580_3013"/>
<evidence type="ECO:0000256" key="1">
    <source>
        <dbReference type="ARBA" id="ARBA00004651"/>
    </source>
</evidence>
<evidence type="ECO:0000259" key="7">
    <source>
        <dbReference type="Pfam" id="PF02687"/>
    </source>
</evidence>
<dbReference type="Pfam" id="PF02687">
    <property type="entry name" value="FtsX"/>
    <property type="match status" value="1"/>
</dbReference>
<evidence type="ECO:0000256" key="2">
    <source>
        <dbReference type="ARBA" id="ARBA00022475"/>
    </source>
</evidence>
<evidence type="ECO:0000256" key="6">
    <source>
        <dbReference type="SAM" id="Phobius"/>
    </source>
</evidence>
<reference evidence="8 9" key="1">
    <citation type="submission" date="2016-10" db="EMBL/GenBank/DDBJ databases">
        <authorList>
            <person name="de Groot N.N."/>
        </authorList>
    </citation>
    <scope>NUCLEOTIDE SEQUENCE [LARGE SCALE GENOMIC DNA]</scope>
    <source>
        <strain evidence="8 9">S5-249</strain>
    </source>
</reference>
<sequence length="300" mass="30979">MKLGALLAFPPAADRQLLPEGRLAGPMPWVIAIMMFLTVLAAAGGLALGEAARTLGAGLADRATVQIVEADAAAREAQAAAALRTLARLPDVTRATRVGEAEMARLLAPWLGDGALGRDVPIPVLIDVTLRPGATARLPELRAALRRAAPAVRIDDHGAALAPVTRLIRLLGRLAVALVLLMATATACVVMLAARAALDTHRGTIDVMHLLGATDVQIARLFQRRMALDALFGGLIGFAAGGIVLLLIGRRLAALGSELVGAVALPGFGWAVLLLLPAGGVLLATLAARRTVLGALKRML</sequence>
<dbReference type="RefSeq" id="WP_093315790.1">
    <property type="nucleotide sequence ID" value="NZ_FOZG01000002.1"/>
</dbReference>
<keyword evidence="4 6" id="KW-1133">Transmembrane helix</keyword>
<feature type="transmembrane region" description="Helical" evidence="6">
    <location>
        <begin position="31"/>
        <end position="49"/>
    </location>
</feature>
<gene>
    <name evidence="8" type="ORF">SAMN05192580_3013</name>
</gene>
<organism evidence="8 9">
    <name type="scientific">Sphingomonas jatrophae</name>
    <dbReference type="NCBI Taxonomy" id="1166337"/>
    <lineage>
        <taxon>Bacteria</taxon>
        <taxon>Pseudomonadati</taxon>
        <taxon>Pseudomonadota</taxon>
        <taxon>Alphaproteobacteria</taxon>
        <taxon>Sphingomonadales</taxon>
        <taxon>Sphingomonadaceae</taxon>
        <taxon>Sphingomonas</taxon>
    </lineage>
</organism>
<protein>
    <submittedName>
        <fullName evidence="8">Cell division transport system permease protein</fullName>
    </submittedName>
</protein>
<comment type="subcellular location">
    <subcellularLocation>
        <location evidence="1">Cell membrane</location>
        <topology evidence="1">Multi-pass membrane protein</topology>
    </subcellularLocation>
</comment>
<accession>A0A1I6LN23</accession>
<dbReference type="OrthoDB" id="8478373at2"/>
<dbReference type="GO" id="GO:0032153">
    <property type="term" value="C:cell division site"/>
    <property type="evidence" value="ECO:0007669"/>
    <property type="project" value="TreeGrafter"/>
</dbReference>
<dbReference type="GO" id="GO:0051301">
    <property type="term" value="P:cell division"/>
    <property type="evidence" value="ECO:0007669"/>
    <property type="project" value="UniProtKB-KW"/>
</dbReference>
<keyword evidence="3 6" id="KW-0812">Transmembrane</keyword>